<reference evidence="1 2" key="1">
    <citation type="submission" date="2018-07" db="EMBL/GenBank/DDBJ databases">
        <title>Motiliproteus coralliicola sp. nov., a bacterium isolated from Coral.</title>
        <authorList>
            <person name="Wang G."/>
        </authorList>
    </citation>
    <scope>NUCLEOTIDE SEQUENCE [LARGE SCALE GENOMIC DNA]</scope>
    <source>
        <strain evidence="1 2">C34</strain>
    </source>
</reference>
<proteinExistence type="predicted"/>
<evidence type="ECO:0000313" key="1">
    <source>
        <dbReference type="EMBL" id="RDE23058.1"/>
    </source>
</evidence>
<dbReference type="RefSeq" id="WP_114695684.1">
    <property type="nucleotide sequence ID" value="NZ_QQOH01000002.1"/>
</dbReference>
<protein>
    <submittedName>
        <fullName evidence="1">Zinc ribbon domain-containing protein</fullName>
    </submittedName>
</protein>
<dbReference type="EMBL" id="QQOH01000002">
    <property type="protein sequence ID" value="RDE23058.1"/>
    <property type="molecule type" value="Genomic_DNA"/>
</dbReference>
<evidence type="ECO:0000313" key="2">
    <source>
        <dbReference type="Proteomes" id="UP000253769"/>
    </source>
</evidence>
<keyword evidence="2" id="KW-1185">Reference proteome</keyword>
<gene>
    <name evidence="1" type="ORF">DV711_09040</name>
</gene>
<name>A0A369WLV7_9GAMM</name>
<dbReference type="OrthoDB" id="5421165at2"/>
<sequence>MPTYDYRCSATGEVYEVRHGINEQLSSWAELCERLGIETGSIDPEAPVERLATGGVVVNAGSLKNPEAPPCATGGGCPGGSCGF</sequence>
<accession>A0A369WLV7</accession>
<dbReference type="Proteomes" id="UP000253769">
    <property type="component" value="Unassembled WGS sequence"/>
</dbReference>
<dbReference type="AlphaFoldDB" id="A0A369WLV7"/>
<organism evidence="1 2">
    <name type="scientific">Motiliproteus coralliicola</name>
    <dbReference type="NCBI Taxonomy" id="2283196"/>
    <lineage>
        <taxon>Bacteria</taxon>
        <taxon>Pseudomonadati</taxon>
        <taxon>Pseudomonadota</taxon>
        <taxon>Gammaproteobacteria</taxon>
        <taxon>Oceanospirillales</taxon>
        <taxon>Oceanospirillaceae</taxon>
        <taxon>Motiliproteus</taxon>
    </lineage>
</organism>
<comment type="caution">
    <text evidence="1">The sequence shown here is derived from an EMBL/GenBank/DDBJ whole genome shotgun (WGS) entry which is preliminary data.</text>
</comment>